<dbReference type="PANTHER" id="PTHR43353:SF5">
    <property type="entry name" value="SUCCINATE-SEMIALDEHYDE DEHYDROGENASE, MITOCHONDRIAL"/>
    <property type="match status" value="1"/>
</dbReference>
<evidence type="ECO:0000313" key="6">
    <source>
        <dbReference type="EMBL" id="GLQ70889.1"/>
    </source>
</evidence>
<evidence type="ECO:0000256" key="1">
    <source>
        <dbReference type="ARBA" id="ARBA00009986"/>
    </source>
</evidence>
<dbReference type="RefSeq" id="WP_126608762.1">
    <property type="nucleotide sequence ID" value="NZ_AP025145.1"/>
</dbReference>
<dbReference type="GO" id="GO:0009450">
    <property type="term" value="P:gamma-aminobutyric acid catabolic process"/>
    <property type="evidence" value="ECO:0007669"/>
    <property type="project" value="TreeGrafter"/>
</dbReference>
<dbReference type="InterPro" id="IPR029510">
    <property type="entry name" value="Ald_DH_CS_GLU"/>
</dbReference>
<name>A0AAV5NKW6_9VIBR</name>
<comment type="caution">
    <text evidence="6">The sequence shown here is derived from an EMBL/GenBank/DDBJ whole genome shotgun (WGS) entry which is preliminary data.</text>
</comment>
<comment type="similarity">
    <text evidence="1 4">Belongs to the aldehyde dehydrogenase family.</text>
</comment>
<accession>A0AAV5NKW6</accession>
<evidence type="ECO:0000259" key="5">
    <source>
        <dbReference type="Pfam" id="PF00171"/>
    </source>
</evidence>
<keyword evidence="7" id="KW-1185">Reference proteome</keyword>
<protein>
    <submittedName>
        <fullName evidence="6">NAD-dependent succinate-semialdehyde dehydrogenase</fullName>
    </submittedName>
</protein>
<dbReference type="PROSITE" id="PS00687">
    <property type="entry name" value="ALDEHYDE_DEHYDR_GLU"/>
    <property type="match status" value="1"/>
</dbReference>
<organism evidence="6 7">
    <name type="scientific">Vibrio penaeicida</name>
    <dbReference type="NCBI Taxonomy" id="104609"/>
    <lineage>
        <taxon>Bacteria</taxon>
        <taxon>Pseudomonadati</taxon>
        <taxon>Pseudomonadota</taxon>
        <taxon>Gammaproteobacteria</taxon>
        <taxon>Vibrionales</taxon>
        <taxon>Vibrionaceae</taxon>
        <taxon>Vibrio</taxon>
    </lineage>
</organism>
<evidence type="ECO:0000256" key="2">
    <source>
        <dbReference type="ARBA" id="ARBA00023002"/>
    </source>
</evidence>
<dbReference type="InterPro" id="IPR016161">
    <property type="entry name" value="Ald_DH/histidinol_DH"/>
</dbReference>
<gene>
    <name evidence="6" type="ORF">GCM10007932_02490</name>
</gene>
<evidence type="ECO:0000256" key="4">
    <source>
        <dbReference type="RuleBase" id="RU003345"/>
    </source>
</evidence>
<dbReference type="SUPFAM" id="SSF53720">
    <property type="entry name" value="ALDH-like"/>
    <property type="match status" value="1"/>
</dbReference>
<dbReference type="GO" id="GO:0004777">
    <property type="term" value="F:succinate-semialdehyde dehydrogenase (NAD+) activity"/>
    <property type="evidence" value="ECO:0007669"/>
    <property type="project" value="TreeGrafter"/>
</dbReference>
<dbReference type="Gene3D" id="3.40.605.10">
    <property type="entry name" value="Aldehyde Dehydrogenase, Chain A, domain 1"/>
    <property type="match status" value="1"/>
</dbReference>
<dbReference type="EMBL" id="BSNX01000002">
    <property type="protein sequence ID" value="GLQ70889.1"/>
    <property type="molecule type" value="Genomic_DNA"/>
</dbReference>
<dbReference type="FunFam" id="3.40.309.10:FF:000004">
    <property type="entry name" value="Succinate-semialdehyde dehydrogenase I"/>
    <property type="match status" value="1"/>
</dbReference>
<dbReference type="Gene3D" id="3.40.309.10">
    <property type="entry name" value="Aldehyde Dehydrogenase, Chain A, domain 2"/>
    <property type="match status" value="1"/>
</dbReference>
<keyword evidence="2 4" id="KW-0560">Oxidoreductase</keyword>
<dbReference type="FunFam" id="3.40.605.10:FF:000007">
    <property type="entry name" value="NAD/NADP-dependent betaine aldehyde dehydrogenase"/>
    <property type="match status" value="1"/>
</dbReference>
<reference evidence="7" key="1">
    <citation type="journal article" date="2019" name="Int. J. Syst. Evol. Microbiol.">
        <title>The Global Catalogue of Microorganisms (GCM) 10K type strain sequencing project: providing services to taxonomists for standard genome sequencing and annotation.</title>
        <authorList>
            <consortium name="The Broad Institute Genomics Platform"/>
            <consortium name="The Broad Institute Genome Sequencing Center for Infectious Disease"/>
            <person name="Wu L."/>
            <person name="Ma J."/>
        </authorList>
    </citation>
    <scope>NUCLEOTIDE SEQUENCE [LARGE SCALE GENOMIC DNA]</scope>
    <source>
        <strain evidence="7">NBRC 15640</strain>
    </source>
</reference>
<proteinExistence type="inferred from homology"/>
<sequence>MIVDGIKVPTGVFIGGKWFNSQSRDIPVYNPANEELLTYVASANEKHVEAAIDSAEKGLKIWKKTAPRERGEILRKAYQLMQDEKELIAKIITLEEGKTLAESKGEVNYASEFFRWFSEQAIQLNQTMSPAPNGDKAIMVCQHAVGIAYLVTPWNFPAAMATRKIAPALAAGCSVILKPATETPLTALYIADLLKRVGVPDGVVSVLPSISARKVSQVMFADERIAKLSFTGSTEVGRTLLHNAADRVVNTSMELGGNAPVIVLDDANLVKAVEQTLVAKIRNAGESCIAANRIYVARNLYKSFYELLATKMEQLIIGSGTDADVDVGPMVNKQTQYKVEHLVQDAVEKGATLVTGGNTWRGKGFFCRPTVLCDLPSNCEILQEEIFGPVAVVIPFDSEEEAVNLANDTPFGLAAYVMSENIPRAVNVAKQIEAGVVGINKGVISDPAAPFGGMKQSGIGREGGEMGMGEFLETQYIALDWPGSPNL</sequence>
<evidence type="ECO:0000256" key="3">
    <source>
        <dbReference type="PROSITE-ProRule" id="PRU10007"/>
    </source>
</evidence>
<dbReference type="AlphaFoldDB" id="A0AAV5NKW6"/>
<dbReference type="InterPro" id="IPR050740">
    <property type="entry name" value="Aldehyde_DH_Superfamily"/>
</dbReference>
<evidence type="ECO:0000313" key="7">
    <source>
        <dbReference type="Proteomes" id="UP001156690"/>
    </source>
</evidence>
<dbReference type="CDD" id="cd07103">
    <property type="entry name" value="ALDH_F5_SSADH_GabD"/>
    <property type="match status" value="1"/>
</dbReference>
<dbReference type="InterPro" id="IPR015590">
    <property type="entry name" value="Aldehyde_DH_dom"/>
</dbReference>
<dbReference type="Proteomes" id="UP001156690">
    <property type="component" value="Unassembled WGS sequence"/>
</dbReference>
<dbReference type="PANTHER" id="PTHR43353">
    <property type="entry name" value="SUCCINATE-SEMIALDEHYDE DEHYDROGENASE, MITOCHONDRIAL"/>
    <property type="match status" value="1"/>
</dbReference>
<dbReference type="InterPro" id="IPR016162">
    <property type="entry name" value="Ald_DH_N"/>
</dbReference>
<feature type="active site" evidence="3">
    <location>
        <position position="254"/>
    </location>
</feature>
<feature type="domain" description="Aldehyde dehydrogenase" evidence="5">
    <location>
        <begin position="18"/>
        <end position="476"/>
    </location>
</feature>
<dbReference type="Pfam" id="PF00171">
    <property type="entry name" value="Aldedh"/>
    <property type="match status" value="1"/>
</dbReference>
<dbReference type="InterPro" id="IPR016163">
    <property type="entry name" value="Ald_DH_C"/>
</dbReference>